<accession>A0ACA9KDK2</accession>
<keyword evidence="2" id="KW-1185">Reference proteome</keyword>
<name>A0ACA9KDK2_9GLOM</name>
<dbReference type="Proteomes" id="UP000789525">
    <property type="component" value="Unassembled WGS sequence"/>
</dbReference>
<protein>
    <submittedName>
        <fullName evidence="1">5181_t:CDS:1</fullName>
    </submittedName>
</protein>
<reference evidence="1" key="1">
    <citation type="submission" date="2021-06" db="EMBL/GenBank/DDBJ databases">
        <authorList>
            <person name="Kallberg Y."/>
            <person name="Tangrot J."/>
            <person name="Rosling A."/>
        </authorList>
    </citation>
    <scope>NUCLEOTIDE SEQUENCE</scope>
    <source>
        <strain evidence="1">CL356</strain>
    </source>
</reference>
<proteinExistence type="predicted"/>
<organism evidence="1 2">
    <name type="scientific">Acaulospora colombiana</name>
    <dbReference type="NCBI Taxonomy" id="27376"/>
    <lineage>
        <taxon>Eukaryota</taxon>
        <taxon>Fungi</taxon>
        <taxon>Fungi incertae sedis</taxon>
        <taxon>Mucoromycota</taxon>
        <taxon>Glomeromycotina</taxon>
        <taxon>Glomeromycetes</taxon>
        <taxon>Diversisporales</taxon>
        <taxon>Acaulosporaceae</taxon>
        <taxon>Acaulospora</taxon>
    </lineage>
</organism>
<comment type="caution">
    <text evidence="1">The sequence shown here is derived from an EMBL/GenBank/DDBJ whole genome shotgun (WGS) entry which is preliminary data.</text>
</comment>
<sequence>MIEPTGTPEPKKGRWPKHDSDLLEHLVEKYGENWKRISTEIGNPISRDSLIHYCAKNLRRGSIRDLSLIDLTGKFAIKIWGMGAKHR</sequence>
<evidence type="ECO:0000313" key="2">
    <source>
        <dbReference type="Proteomes" id="UP000789525"/>
    </source>
</evidence>
<gene>
    <name evidence="1" type="ORF">ACOLOM_LOCUS1416</name>
</gene>
<dbReference type="EMBL" id="CAJVPT010001661">
    <property type="protein sequence ID" value="CAG8466819.1"/>
    <property type="molecule type" value="Genomic_DNA"/>
</dbReference>
<evidence type="ECO:0000313" key="1">
    <source>
        <dbReference type="EMBL" id="CAG8466819.1"/>
    </source>
</evidence>